<keyword evidence="7" id="KW-1133">Transmembrane helix</keyword>
<keyword evidence="7" id="KW-0809">Transit peptide</keyword>
<dbReference type="InterPro" id="IPR004202">
    <property type="entry name" value="COX7C/Cox8"/>
</dbReference>
<evidence type="ECO:0000256" key="6">
    <source>
        <dbReference type="ARBA" id="ARBA00023136"/>
    </source>
</evidence>
<protein>
    <recommendedName>
        <fullName evidence="7">Cytochrome c oxidase subunit 8, mitochondrial</fullName>
    </recommendedName>
    <alternativeName>
        <fullName evidence="7">Cytochrome c oxidase polypeptide VIII</fullName>
    </alternativeName>
</protein>
<sequence length="71" mass="7724">MSIIARPALRQIAKAPRGVRTVHIENKVNETMPFKTKGGGFGVKLTIVSAIGLGTPFFAAWYHGWVESSLL</sequence>
<evidence type="ECO:0000313" key="10">
    <source>
        <dbReference type="Proteomes" id="UP000306954"/>
    </source>
</evidence>
<dbReference type="InterPro" id="IPR036636">
    <property type="entry name" value="COX7C/Cox8_sf"/>
</dbReference>
<dbReference type="Proteomes" id="UP000306954">
    <property type="component" value="Unassembled WGS sequence"/>
</dbReference>
<evidence type="ECO:0000256" key="7">
    <source>
        <dbReference type="RuleBase" id="RU368123"/>
    </source>
</evidence>
<evidence type="ECO:0000256" key="2">
    <source>
        <dbReference type="ARBA" id="ARBA00004673"/>
    </source>
</evidence>
<dbReference type="OrthoDB" id="9974841at2759"/>
<dbReference type="EMBL" id="SPOI01000037">
    <property type="protein sequence ID" value="TIB39251.1"/>
    <property type="molecule type" value="Genomic_DNA"/>
</dbReference>
<proteinExistence type="inferred from homology"/>
<evidence type="ECO:0000313" key="11">
    <source>
        <dbReference type="Proteomes" id="UP000310689"/>
    </source>
</evidence>
<comment type="caution">
    <text evidence="8">The sequence shown here is derived from an EMBL/GenBank/DDBJ whole genome shotgun (WGS) entry which is preliminary data.</text>
</comment>
<dbReference type="Pfam" id="PF02935">
    <property type="entry name" value="COX7C"/>
    <property type="match status" value="1"/>
</dbReference>
<keyword evidence="6 7" id="KW-0472">Membrane</keyword>
<comment type="subunit">
    <text evidence="7">Component of the cytochrome c oxidase (complex IV, CIV), a multisubunit enzyme composed of a catalytic core of 3 subunits and several supernumerary subunits. The complex exists as a monomer or a dimer and forms supercomplexes (SCs) in the inner mitochondrial membrane with ubiquinol-cytochrome c oxidoreductase (cytochrome b-c1 complex, complex III, CIII).</text>
</comment>
<evidence type="ECO:0000256" key="1">
    <source>
        <dbReference type="ARBA" id="ARBA00004434"/>
    </source>
</evidence>
<evidence type="ECO:0000313" key="9">
    <source>
        <dbReference type="EMBL" id="TIB39251.1"/>
    </source>
</evidence>
<dbReference type="AlphaFoldDB" id="A0A4T0L5N0"/>
<keyword evidence="5 7" id="KW-0496">Mitochondrion</keyword>
<dbReference type="EMBL" id="SPOF01000039">
    <property type="protein sequence ID" value="TIB09660.1"/>
    <property type="molecule type" value="Genomic_DNA"/>
</dbReference>
<comment type="subcellular location">
    <subcellularLocation>
        <location evidence="1 7">Mitochondrion inner membrane</location>
        <topology evidence="1 7">Single-pass membrane protein</topology>
    </subcellularLocation>
</comment>
<comment type="function">
    <text evidence="7">Component of the cytochrome c oxidase, the last enzyme in the mitochondrial electron transport chain which drives oxidative phosphorylation. The respiratory chain contains 3 multisubunit complexes succinate dehydrogenase (complex II, CII), ubiquinol-cytochrome c oxidoreductase (cytochrome b-c1 complex, complex III, CIII) and cytochrome c oxidase (complex IV, CIV), that cooperate to transfer electrons derived from NADH and succinate to molecular oxygen, creating an electrochemical gradient over the inner membrane that drives transmembrane transport and the ATP synthase. Cytochrome c oxidase is the component of the respiratory chain that catalyzes the reduction of oxygen to water. Electrons originating from reduced cytochrome c in the intermembrane space (IMS) are transferred via the dinuclear copper A center (CU(A)) of subunit 2 and heme A of subunit 1 to the active site in subunit 1, a binuclear center (BNC) formed by heme A3 and copper B (CU(B)). The BNC reduces molecular oxygen to 2 water molecules using 4 electrons from cytochrome c in the IMS and 4 protons from the mitochondrial matrix.</text>
</comment>
<comment type="pathway">
    <text evidence="2 7">Energy metabolism; oxidative phosphorylation.</text>
</comment>
<evidence type="ECO:0000256" key="5">
    <source>
        <dbReference type="ARBA" id="ARBA00023128"/>
    </source>
</evidence>
<dbReference type="Proteomes" id="UP000310689">
    <property type="component" value="Unassembled WGS sequence"/>
</dbReference>
<keyword evidence="4 7" id="KW-0999">Mitochondrion inner membrane</keyword>
<dbReference type="Gene3D" id="4.10.49.10">
    <property type="entry name" value="Cytochrome c oxidase subunit VIIc"/>
    <property type="match status" value="1"/>
</dbReference>
<evidence type="ECO:0000256" key="3">
    <source>
        <dbReference type="ARBA" id="ARBA00010514"/>
    </source>
</evidence>
<organism evidence="8 10">
    <name type="scientific">Wallemia ichthyophaga</name>
    <dbReference type="NCBI Taxonomy" id="245174"/>
    <lineage>
        <taxon>Eukaryota</taxon>
        <taxon>Fungi</taxon>
        <taxon>Dikarya</taxon>
        <taxon>Basidiomycota</taxon>
        <taxon>Wallemiomycotina</taxon>
        <taxon>Wallemiomycetes</taxon>
        <taxon>Wallemiales</taxon>
        <taxon>Wallemiaceae</taxon>
        <taxon>Wallemia</taxon>
    </lineage>
</organism>
<dbReference type="UniPathway" id="UPA00705"/>
<feature type="transmembrane region" description="Helical" evidence="7">
    <location>
        <begin position="41"/>
        <end position="62"/>
    </location>
</feature>
<gene>
    <name evidence="9" type="ORF">E3P86_01204</name>
    <name evidence="8" type="ORF">E3P90_03200</name>
</gene>
<comment type="similarity">
    <text evidence="3 7">Belongs to the cytochrome c oxidase VIIc family.</text>
</comment>
<reference evidence="10 11" key="1">
    <citation type="submission" date="2019-03" db="EMBL/GenBank/DDBJ databases">
        <title>Sequencing 23 genomes of Wallemia ichthyophaga.</title>
        <authorList>
            <person name="Gostincar C."/>
        </authorList>
    </citation>
    <scope>NUCLEOTIDE SEQUENCE [LARGE SCALE GENOMIC DNA]</scope>
    <source>
        <strain evidence="9 11">EXF-6200</strain>
        <strain evidence="8 10">EXF-8621</strain>
    </source>
</reference>
<evidence type="ECO:0000313" key="8">
    <source>
        <dbReference type="EMBL" id="TIB09660.1"/>
    </source>
</evidence>
<name>A0A4T0L5N0_WALIC</name>
<accession>A0A4T0L5N0</accession>
<dbReference type="GO" id="GO:0006123">
    <property type="term" value="P:mitochondrial electron transport, cytochrome c to oxygen"/>
    <property type="evidence" value="ECO:0007669"/>
    <property type="project" value="UniProtKB-UniRule"/>
</dbReference>
<dbReference type="GO" id="GO:0005743">
    <property type="term" value="C:mitochondrial inner membrane"/>
    <property type="evidence" value="ECO:0007669"/>
    <property type="project" value="UniProtKB-SubCell"/>
</dbReference>
<dbReference type="GO" id="GO:0045277">
    <property type="term" value="C:respiratory chain complex IV"/>
    <property type="evidence" value="ECO:0007669"/>
    <property type="project" value="UniProtKB-UniRule"/>
</dbReference>
<evidence type="ECO:0000256" key="4">
    <source>
        <dbReference type="ARBA" id="ARBA00022792"/>
    </source>
</evidence>
<keyword evidence="7" id="KW-0812">Transmembrane</keyword>